<feature type="transmembrane region" description="Helical" evidence="2">
    <location>
        <begin position="302"/>
        <end position="324"/>
    </location>
</feature>
<protein>
    <recommendedName>
        <fullName evidence="5">Tetratricopeptide repeat protein</fullName>
    </recommendedName>
</protein>
<dbReference type="Proteomes" id="UP000664209">
    <property type="component" value="Unassembled WGS sequence"/>
</dbReference>
<dbReference type="EMBL" id="JAGEMK010000002">
    <property type="protein sequence ID" value="MBO1751401.1"/>
    <property type="molecule type" value="Genomic_DNA"/>
</dbReference>
<dbReference type="AlphaFoldDB" id="A0A939LNN7"/>
<accession>A0A939LNN7</accession>
<feature type="transmembrane region" description="Helical" evidence="2">
    <location>
        <begin position="330"/>
        <end position="350"/>
    </location>
</feature>
<feature type="transmembrane region" description="Helical" evidence="2">
    <location>
        <begin position="236"/>
        <end position="256"/>
    </location>
</feature>
<evidence type="ECO:0000313" key="3">
    <source>
        <dbReference type="EMBL" id="MBO1751401.1"/>
    </source>
</evidence>
<evidence type="ECO:0000313" key="4">
    <source>
        <dbReference type="Proteomes" id="UP000664209"/>
    </source>
</evidence>
<evidence type="ECO:0008006" key="5">
    <source>
        <dbReference type="Google" id="ProtNLM"/>
    </source>
</evidence>
<sequence length="393" mass="41279">MSAGGQPGADASPVERAAALIEAGQARVGIEMLERHLATAPTDTDALVELARARLSLGEAQVASDVVGRAVGLAPDDPAMAITWARCRSVLGDHHGAEAGARRAAELAPDDPAVHCLLAVALGDLGRLDEAHVELAVAAEVADPTGQDQVTLEVASASVLSHRRSDRRAMLRAARRAAALAPGDPAVLQMLAARGTQAHRWWLGFGAAADAMRLDPGRAGNRPMALFCLGRAHRRLIYLQLLSTVAPLVLAGIVLGESQATATRGAAIASLAGLALVLHSWHRQRPMDRTILLLAWRTLRRFPGTVLLLALQAAVVVGLVVAVALGEVRVLGPVAMSTMGVAWLSFLLGWGPLRTASRELDGISPEGPHGTARRRRRGRTPPAAPPPPRPSRR</sequence>
<keyword evidence="2" id="KW-1133">Transmembrane helix</keyword>
<feature type="transmembrane region" description="Helical" evidence="2">
    <location>
        <begin position="262"/>
        <end position="281"/>
    </location>
</feature>
<proteinExistence type="predicted"/>
<name>A0A939LNN7_9CELL</name>
<keyword evidence="4" id="KW-1185">Reference proteome</keyword>
<dbReference type="SUPFAM" id="SSF48452">
    <property type="entry name" value="TPR-like"/>
    <property type="match status" value="1"/>
</dbReference>
<dbReference type="RefSeq" id="WP_208055060.1">
    <property type="nucleotide sequence ID" value="NZ_JAGEMK010000002.1"/>
</dbReference>
<organism evidence="3 4">
    <name type="scientific">Actinotalea soli</name>
    <dbReference type="NCBI Taxonomy" id="2819234"/>
    <lineage>
        <taxon>Bacteria</taxon>
        <taxon>Bacillati</taxon>
        <taxon>Actinomycetota</taxon>
        <taxon>Actinomycetes</taxon>
        <taxon>Micrococcales</taxon>
        <taxon>Cellulomonadaceae</taxon>
        <taxon>Actinotalea</taxon>
    </lineage>
</organism>
<evidence type="ECO:0000256" key="2">
    <source>
        <dbReference type="SAM" id="Phobius"/>
    </source>
</evidence>
<keyword evidence="2" id="KW-0812">Transmembrane</keyword>
<dbReference type="Gene3D" id="1.25.40.10">
    <property type="entry name" value="Tetratricopeptide repeat domain"/>
    <property type="match status" value="1"/>
</dbReference>
<gene>
    <name evidence="3" type="ORF">J4G33_06250</name>
</gene>
<reference evidence="3" key="1">
    <citation type="submission" date="2021-03" db="EMBL/GenBank/DDBJ databases">
        <title>Actinotalea soli sp. nov., isolated from soil.</title>
        <authorList>
            <person name="Ping W."/>
            <person name="Zhang J."/>
        </authorList>
    </citation>
    <scope>NUCLEOTIDE SEQUENCE</scope>
    <source>
        <strain evidence="3">BY-33</strain>
    </source>
</reference>
<dbReference type="Pfam" id="PF14559">
    <property type="entry name" value="TPR_19"/>
    <property type="match status" value="1"/>
</dbReference>
<feature type="compositionally biased region" description="Pro residues" evidence="1">
    <location>
        <begin position="382"/>
        <end position="393"/>
    </location>
</feature>
<feature type="region of interest" description="Disordered" evidence="1">
    <location>
        <begin position="359"/>
        <end position="393"/>
    </location>
</feature>
<keyword evidence="2" id="KW-0472">Membrane</keyword>
<evidence type="ECO:0000256" key="1">
    <source>
        <dbReference type="SAM" id="MobiDB-lite"/>
    </source>
</evidence>
<dbReference type="InterPro" id="IPR011990">
    <property type="entry name" value="TPR-like_helical_dom_sf"/>
</dbReference>
<comment type="caution">
    <text evidence="3">The sequence shown here is derived from an EMBL/GenBank/DDBJ whole genome shotgun (WGS) entry which is preliminary data.</text>
</comment>